<sequence>MPLNKSFQRRIEVLDACLRRKQRKWTIDSLLQEVNEKLEGLGAQRVSQRTLYADLKALKAEYAAPIETYRDARIICYRYSNPEFSIRQLPLQQEEVGYLRDALHVLMQINGFQLTQEMETVIGKLENTLATTAEKRHAIIQFEHTELTSGSSWLDDIFQAIKGRTVLHIRYQPFHKEAREYYYHPYLLKEYRNRWFVIGRKDGHNSLTTLALDRIQKLKASSRIFHENDLLNPDTYFDSLVGVTLPTDAEPEKIVLKVKQELAPYVLTKPIHASQKLIKTAANGDITLELCVVNNYELRSELLGLGPQLMVMEPQSLRKEMQAMYEQGMQAYETKSQQRNRKD</sequence>
<dbReference type="Pfam" id="PF13280">
    <property type="entry name" value="WYL"/>
    <property type="match status" value="1"/>
</dbReference>
<evidence type="ECO:0000313" key="3">
    <source>
        <dbReference type="EMBL" id="MCF1715247.1"/>
    </source>
</evidence>
<dbReference type="InterPro" id="IPR057727">
    <property type="entry name" value="WCX_dom"/>
</dbReference>
<dbReference type="InterPro" id="IPR026881">
    <property type="entry name" value="WYL_dom"/>
</dbReference>
<evidence type="ECO:0000313" key="4">
    <source>
        <dbReference type="Proteomes" id="UP001200145"/>
    </source>
</evidence>
<dbReference type="PANTHER" id="PTHR34580:SF9">
    <property type="entry name" value="SLL5097 PROTEIN"/>
    <property type="match status" value="1"/>
</dbReference>
<dbReference type="PROSITE" id="PS52050">
    <property type="entry name" value="WYL"/>
    <property type="match status" value="1"/>
</dbReference>
<dbReference type="Pfam" id="PF25583">
    <property type="entry name" value="WCX"/>
    <property type="match status" value="1"/>
</dbReference>
<keyword evidence="4" id="KW-1185">Reference proteome</keyword>
<organism evidence="3 4">
    <name type="scientific">Flavihumibacter fluminis</name>
    <dbReference type="NCBI Taxonomy" id="2909236"/>
    <lineage>
        <taxon>Bacteria</taxon>
        <taxon>Pseudomonadati</taxon>
        <taxon>Bacteroidota</taxon>
        <taxon>Chitinophagia</taxon>
        <taxon>Chitinophagales</taxon>
        <taxon>Chitinophagaceae</taxon>
        <taxon>Flavihumibacter</taxon>
    </lineage>
</organism>
<accession>A0ABS9BI32</accession>
<evidence type="ECO:0000259" key="2">
    <source>
        <dbReference type="Pfam" id="PF25583"/>
    </source>
</evidence>
<feature type="domain" description="WCX" evidence="2">
    <location>
        <begin position="250"/>
        <end position="324"/>
    </location>
</feature>
<proteinExistence type="predicted"/>
<dbReference type="Proteomes" id="UP001200145">
    <property type="component" value="Unassembled WGS sequence"/>
</dbReference>
<dbReference type="RefSeq" id="WP_234866203.1">
    <property type="nucleotide sequence ID" value="NZ_JAKEVY010000003.1"/>
</dbReference>
<feature type="domain" description="WYL" evidence="1">
    <location>
        <begin position="154"/>
        <end position="219"/>
    </location>
</feature>
<name>A0ABS9BI32_9BACT</name>
<comment type="caution">
    <text evidence="3">The sequence shown here is derived from an EMBL/GenBank/DDBJ whole genome shotgun (WGS) entry which is preliminary data.</text>
</comment>
<gene>
    <name evidence="3" type="ORF">L0U88_11475</name>
</gene>
<dbReference type="PANTHER" id="PTHR34580">
    <property type="match status" value="1"/>
</dbReference>
<dbReference type="EMBL" id="JAKEVY010000003">
    <property type="protein sequence ID" value="MCF1715247.1"/>
    <property type="molecule type" value="Genomic_DNA"/>
</dbReference>
<dbReference type="InterPro" id="IPR051534">
    <property type="entry name" value="CBASS_pafABC_assoc_protein"/>
</dbReference>
<evidence type="ECO:0000259" key="1">
    <source>
        <dbReference type="Pfam" id="PF13280"/>
    </source>
</evidence>
<protein>
    <submittedName>
        <fullName evidence="3">WYL domain-containing protein</fullName>
    </submittedName>
</protein>
<reference evidence="3 4" key="1">
    <citation type="submission" date="2022-01" db="EMBL/GenBank/DDBJ databases">
        <title>Flavihumibacter sp. nov., isolated from sediment of a river.</title>
        <authorList>
            <person name="Liu H."/>
        </authorList>
    </citation>
    <scope>NUCLEOTIDE SEQUENCE [LARGE SCALE GENOMIC DNA]</scope>
    <source>
        <strain evidence="3 4">RY-1</strain>
    </source>
</reference>